<dbReference type="Pfam" id="PF12796">
    <property type="entry name" value="Ank_2"/>
    <property type="match status" value="2"/>
</dbReference>
<feature type="compositionally biased region" description="Low complexity" evidence="5">
    <location>
        <begin position="319"/>
        <end position="340"/>
    </location>
</feature>
<organism evidence="7 8">
    <name type="scientific">Chlorella vulgaris</name>
    <name type="common">Green alga</name>
    <dbReference type="NCBI Taxonomy" id="3077"/>
    <lineage>
        <taxon>Eukaryota</taxon>
        <taxon>Viridiplantae</taxon>
        <taxon>Chlorophyta</taxon>
        <taxon>core chlorophytes</taxon>
        <taxon>Trebouxiophyceae</taxon>
        <taxon>Chlorellales</taxon>
        <taxon>Chlorellaceae</taxon>
        <taxon>Chlorella clade</taxon>
        <taxon>Chlorella</taxon>
    </lineage>
</organism>
<dbReference type="PANTHER" id="PTHR24171">
    <property type="entry name" value="ANKYRIN REPEAT DOMAIN-CONTAINING PROTEIN 39-RELATED"/>
    <property type="match status" value="1"/>
</dbReference>
<dbReference type="SMART" id="SM00248">
    <property type="entry name" value="ANK"/>
    <property type="match status" value="6"/>
</dbReference>
<keyword evidence="8" id="KW-1185">Reference proteome</keyword>
<evidence type="ECO:0000256" key="2">
    <source>
        <dbReference type="ARBA" id="ARBA00022737"/>
    </source>
</evidence>
<dbReference type="InterPro" id="IPR002110">
    <property type="entry name" value="Ankyrin_rpt"/>
</dbReference>
<feature type="compositionally biased region" description="Low complexity" evidence="5">
    <location>
        <begin position="621"/>
        <end position="645"/>
    </location>
</feature>
<feature type="repeat" description="ANK" evidence="4">
    <location>
        <begin position="705"/>
        <end position="737"/>
    </location>
</feature>
<dbReference type="InterPro" id="IPR029063">
    <property type="entry name" value="SAM-dependent_MTases_sf"/>
</dbReference>
<feature type="repeat" description="ANK" evidence="4">
    <location>
        <begin position="934"/>
        <end position="966"/>
    </location>
</feature>
<feature type="repeat" description="ANK" evidence="4">
    <location>
        <begin position="899"/>
        <end position="931"/>
    </location>
</feature>
<accession>A0A9D4TIV1</accession>
<dbReference type="OrthoDB" id="566830at2759"/>
<evidence type="ECO:0000259" key="6">
    <source>
        <dbReference type="Pfam" id="PF01170"/>
    </source>
</evidence>
<feature type="region of interest" description="Disordered" evidence="5">
    <location>
        <begin position="847"/>
        <end position="881"/>
    </location>
</feature>
<dbReference type="SUPFAM" id="SSF48403">
    <property type="entry name" value="Ankyrin repeat"/>
    <property type="match status" value="1"/>
</dbReference>
<feature type="region of interest" description="Disordered" evidence="5">
    <location>
        <begin position="311"/>
        <end position="362"/>
    </location>
</feature>
<dbReference type="InterPro" id="IPR000241">
    <property type="entry name" value="RlmKL-like_Mtase"/>
</dbReference>
<evidence type="ECO:0000256" key="3">
    <source>
        <dbReference type="ARBA" id="ARBA00023043"/>
    </source>
</evidence>
<feature type="region of interest" description="Disordered" evidence="5">
    <location>
        <begin position="410"/>
        <end position="429"/>
    </location>
</feature>
<dbReference type="Pfam" id="PF00023">
    <property type="entry name" value="Ank"/>
    <property type="match status" value="1"/>
</dbReference>
<dbReference type="GO" id="GO:0005507">
    <property type="term" value="F:copper ion binding"/>
    <property type="evidence" value="ECO:0007669"/>
    <property type="project" value="InterPro"/>
</dbReference>
<sequence length="1010" mass="102910">MTNSSQLVLYWAPCKLLRELRNFLLPELQEQYALTARQCAKSAITPRLPCLALRDIGGGGLLAECAAGAQFSLVLEAVSRCTLLTVALVPLSSGATIDAAAGAAALAASPQPSSAPAPSHLSQHPLRVVSLGGSRTRAAAERYMLRRLQQVGLGASSEARLPPLWCLQLLPPQAQQQQQQQQQQQAEPPAQLQQQEAPRKFQQQQEQQQCQQQVQQQQGQQQQLEEVLLGLQVAAGCRPTPAAASRQLGPTAMRPELAAVSASLAAVQPGDCVLDPFCGSGSLLVAALDRGAGLAVGSDIDASHFPECLPDCPPLSPETGSRLPGGSSTPPSLPTSSGPGFAPPSTATSYHESSRLRSSSSRPPWPVYLQADVALLGQLMPAACVDAVLTDLPYGFRTTVAAAAGAAAATSSSSGSDDGDGAAGSPAQPGAAEKEWEVLLGVLLALAEHVLVPGGRLLVWMPLTGSAGMARGGSSSDINGSYMHDSSSVVDSSRHNSSGRSRSSERQDGQGGRDAHRWVAQERRVRAWAARRQLCLLHFMPESRLSGYPRAAALFQQAGGAADEGSGSGSGNGQPGGRREALLSALRAAAATLPAHNLPEPPLGQACGPYGGDGRELPAREQPQGQQSQLLQEQQQQPLEAAPGGVVRGPLISEAVQQRGRRYKEVRRAAAGAAIDVWRAAWLGDTAAVAEYVAAGGDVNARDRKGQTPLQFAAGYGREAVVALLLQLGADPSAAADASGAAALHRAAARNHGGTMRLLLAAGADPWQLTTPSGAARAIAVNSTAVGAASGTCSAGCGGGSGAGRASSAPASGVGGQTPLMLAAQFGHESAAQLLLGLPYTAGTGTSASGSSSGAGGDGSNRHAAASGCTTSNGKGVAGTGSAGEGSKLHCHLATHDSAGLTALHLAAQWGMAAVAELLLTAGADPNQPSACARRLTPAHLAARWGHTDTLLVLQRGGADLAARCGGGTGSTPLQEAEEWRRPACVQLLLAAAQGGSEGRLLSQAAGGKE</sequence>
<keyword evidence="3 4" id="KW-0040">ANK repeat</keyword>
<dbReference type="AlphaFoldDB" id="A0A9D4TIV1"/>
<dbReference type="PRINTS" id="PR01415">
    <property type="entry name" value="ANKYRIN"/>
</dbReference>
<name>A0A9D4TIV1_CHLVU</name>
<feature type="region of interest" description="Disordered" evidence="5">
    <location>
        <begin position="593"/>
        <end position="645"/>
    </location>
</feature>
<dbReference type="InterPro" id="IPR036770">
    <property type="entry name" value="Ankyrin_rpt-contain_sf"/>
</dbReference>
<evidence type="ECO:0000313" key="8">
    <source>
        <dbReference type="Proteomes" id="UP001055712"/>
    </source>
</evidence>
<proteinExistence type="predicted"/>
<feature type="region of interest" description="Disordered" evidence="5">
    <location>
        <begin position="177"/>
        <end position="200"/>
    </location>
</feature>
<dbReference type="EMBL" id="SIDB01000010">
    <property type="protein sequence ID" value="KAI3426847.1"/>
    <property type="molecule type" value="Genomic_DNA"/>
</dbReference>
<feature type="domain" description="Ribosomal RNA large subunit methyltransferase K/L-like methyltransferase" evidence="6">
    <location>
        <begin position="248"/>
        <end position="286"/>
    </location>
</feature>
<feature type="repeat" description="ANK" evidence="4">
    <location>
        <begin position="815"/>
        <end position="836"/>
    </location>
</feature>
<feature type="compositionally biased region" description="Gly residues" evidence="5">
    <location>
        <begin position="566"/>
        <end position="576"/>
    </location>
</feature>
<feature type="region of interest" description="Disordered" evidence="5">
    <location>
        <begin position="559"/>
        <end position="578"/>
    </location>
</feature>
<comment type="caution">
    <text evidence="7">The sequence shown here is derived from an EMBL/GenBank/DDBJ whole genome shotgun (WGS) entry which is preliminary data.</text>
</comment>
<dbReference type="GO" id="GO:0043527">
    <property type="term" value="C:tRNA methyltransferase complex"/>
    <property type="evidence" value="ECO:0007669"/>
    <property type="project" value="UniProtKB-ARBA"/>
</dbReference>
<evidence type="ECO:0000256" key="4">
    <source>
        <dbReference type="PROSITE-ProRule" id="PRU00023"/>
    </source>
</evidence>
<feature type="region of interest" description="Disordered" evidence="5">
    <location>
        <begin position="471"/>
        <end position="516"/>
    </location>
</feature>
<dbReference type="InterPro" id="IPR002355">
    <property type="entry name" value="Cu_oxidase_Cu_BS"/>
</dbReference>
<feature type="compositionally biased region" description="Basic and acidic residues" evidence="5">
    <location>
        <begin position="502"/>
        <end position="516"/>
    </location>
</feature>
<dbReference type="Pfam" id="PF01170">
    <property type="entry name" value="UPF0020"/>
    <property type="match status" value="1"/>
</dbReference>
<reference evidence="7" key="1">
    <citation type="journal article" date="2019" name="Plant J.">
        <title>Chlorella vulgaris genome assembly and annotation reveals the molecular basis for metabolic acclimation to high light conditions.</title>
        <authorList>
            <person name="Cecchin M."/>
            <person name="Marcolungo L."/>
            <person name="Rossato M."/>
            <person name="Girolomoni L."/>
            <person name="Cosentino E."/>
            <person name="Cuine S."/>
            <person name="Li-Beisson Y."/>
            <person name="Delledonne M."/>
            <person name="Ballottari M."/>
        </authorList>
    </citation>
    <scope>NUCLEOTIDE SEQUENCE</scope>
    <source>
        <strain evidence="7">211/11P</strain>
    </source>
</reference>
<dbReference type="SUPFAM" id="SSF53335">
    <property type="entry name" value="S-adenosyl-L-methionine-dependent methyltransferases"/>
    <property type="match status" value="1"/>
</dbReference>
<gene>
    <name evidence="7" type="ORF">D9Q98_006793</name>
</gene>
<dbReference type="Proteomes" id="UP001055712">
    <property type="component" value="Unassembled WGS sequence"/>
</dbReference>
<dbReference type="PROSITE" id="PS00080">
    <property type="entry name" value="MULTICOPPER_OXIDASE2"/>
    <property type="match status" value="1"/>
</dbReference>
<evidence type="ECO:0000256" key="5">
    <source>
        <dbReference type="SAM" id="MobiDB-lite"/>
    </source>
</evidence>
<evidence type="ECO:0000313" key="7">
    <source>
        <dbReference type="EMBL" id="KAI3426847.1"/>
    </source>
</evidence>
<dbReference type="Gene3D" id="1.25.40.20">
    <property type="entry name" value="Ankyrin repeat-containing domain"/>
    <property type="match status" value="2"/>
</dbReference>
<feature type="compositionally biased region" description="Low complexity" evidence="5">
    <location>
        <begin position="484"/>
        <end position="501"/>
    </location>
</feature>
<protein>
    <recommendedName>
        <fullName evidence="6">Ribosomal RNA large subunit methyltransferase K/L-like methyltransferase domain-containing protein</fullName>
    </recommendedName>
</protein>
<feature type="repeat" description="ANK" evidence="4">
    <location>
        <begin position="739"/>
        <end position="765"/>
    </location>
</feature>
<dbReference type="Gene3D" id="3.40.50.150">
    <property type="entry name" value="Vaccinia Virus protein VP39"/>
    <property type="match status" value="1"/>
</dbReference>
<evidence type="ECO:0000256" key="1">
    <source>
        <dbReference type="ARBA" id="ARBA00022723"/>
    </source>
</evidence>
<dbReference type="PROSITE" id="PS50088">
    <property type="entry name" value="ANK_REPEAT"/>
    <property type="match status" value="5"/>
</dbReference>
<dbReference type="PROSITE" id="PS50297">
    <property type="entry name" value="ANK_REP_REGION"/>
    <property type="match status" value="4"/>
</dbReference>
<keyword evidence="1" id="KW-0479">Metal-binding</keyword>
<reference evidence="7" key="2">
    <citation type="submission" date="2020-11" db="EMBL/GenBank/DDBJ databases">
        <authorList>
            <person name="Cecchin M."/>
            <person name="Marcolungo L."/>
            <person name="Rossato M."/>
            <person name="Girolomoni L."/>
            <person name="Cosentino E."/>
            <person name="Cuine S."/>
            <person name="Li-Beisson Y."/>
            <person name="Delledonne M."/>
            <person name="Ballottari M."/>
        </authorList>
    </citation>
    <scope>NUCLEOTIDE SEQUENCE</scope>
    <source>
        <strain evidence="7">211/11P</strain>
        <tissue evidence="7">Whole cell</tissue>
    </source>
</reference>
<keyword evidence="2" id="KW-0677">Repeat</keyword>